<feature type="compositionally biased region" description="Low complexity" evidence="1">
    <location>
        <begin position="153"/>
        <end position="164"/>
    </location>
</feature>
<dbReference type="OMA" id="NTHHGRF"/>
<name>A0A059A0D3_EUCGR</name>
<evidence type="ECO:0000313" key="3">
    <source>
        <dbReference type="EMBL" id="KCW47597.1"/>
    </source>
</evidence>
<feature type="compositionally biased region" description="Low complexity" evidence="1">
    <location>
        <begin position="203"/>
        <end position="215"/>
    </location>
</feature>
<dbReference type="InterPro" id="IPR039609">
    <property type="entry name" value="VQ_15/22"/>
</dbReference>
<dbReference type="eggNOG" id="ENOG502S4XE">
    <property type="taxonomic scope" value="Eukaryota"/>
</dbReference>
<dbReference type="InterPro" id="IPR008889">
    <property type="entry name" value="VQ"/>
</dbReference>
<dbReference type="Gramene" id="KCW47597">
    <property type="protein sequence ID" value="KCW47597"/>
    <property type="gene ID" value="EUGRSUZ_K01342"/>
</dbReference>
<reference evidence="3" key="1">
    <citation type="submission" date="2013-07" db="EMBL/GenBank/DDBJ databases">
        <title>The genome of Eucalyptus grandis.</title>
        <authorList>
            <person name="Schmutz J."/>
            <person name="Hayes R."/>
            <person name="Myburg A."/>
            <person name="Tuskan G."/>
            <person name="Grattapaglia D."/>
            <person name="Rokhsar D.S."/>
        </authorList>
    </citation>
    <scope>NUCLEOTIDE SEQUENCE</scope>
    <source>
        <tissue evidence="3">Leaf extractions</tissue>
    </source>
</reference>
<feature type="compositionally biased region" description="Low complexity" evidence="1">
    <location>
        <begin position="171"/>
        <end position="183"/>
    </location>
</feature>
<dbReference type="AlphaFoldDB" id="A0A059A0D3"/>
<organism evidence="3">
    <name type="scientific">Eucalyptus grandis</name>
    <name type="common">Flooded gum</name>
    <dbReference type="NCBI Taxonomy" id="71139"/>
    <lineage>
        <taxon>Eukaryota</taxon>
        <taxon>Viridiplantae</taxon>
        <taxon>Streptophyta</taxon>
        <taxon>Embryophyta</taxon>
        <taxon>Tracheophyta</taxon>
        <taxon>Spermatophyta</taxon>
        <taxon>Magnoliopsida</taxon>
        <taxon>eudicotyledons</taxon>
        <taxon>Gunneridae</taxon>
        <taxon>Pentapetalae</taxon>
        <taxon>rosids</taxon>
        <taxon>malvids</taxon>
        <taxon>Myrtales</taxon>
        <taxon>Myrtaceae</taxon>
        <taxon>Myrtoideae</taxon>
        <taxon>Eucalypteae</taxon>
        <taxon>Eucalyptus</taxon>
    </lineage>
</organism>
<dbReference type="PANTHER" id="PTHR33179">
    <property type="entry name" value="VQ MOTIF-CONTAINING PROTEIN"/>
    <property type="match status" value="1"/>
</dbReference>
<dbReference type="EMBL" id="KK198763">
    <property type="protein sequence ID" value="KCW47597.1"/>
    <property type="molecule type" value="Genomic_DNA"/>
</dbReference>
<gene>
    <name evidence="3" type="ORF">EUGRSUZ_K01342</name>
</gene>
<dbReference type="STRING" id="71139.A0A059A0D3"/>
<evidence type="ECO:0000256" key="1">
    <source>
        <dbReference type="SAM" id="MobiDB-lite"/>
    </source>
</evidence>
<feature type="compositionally biased region" description="Basic residues" evidence="1">
    <location>
        <begin position="84"/>
        <end position="93"/>
    </location>
</feature>
<feature type="region of interest" description="Disordered" evidence="1">
    <location>
        <begin position="26"/>
        <end position="100"/>
    </location>
</feature>
<feature type="region of interest" description="Disordered" evidence="1">
    <location>
        <begin position="145"/>
        <end position="248"/>
    </location>
</feature>
<feature type="compositionally biased region" description="Polar residues" evidence="1">
    <location>
        <begin position="184"/>
        <end position="202"/>
    </location>
</feature>
<accession>A0A059A0D3</accession>
<protein>
    <recommendedName>
        <fullName evidence="2">VQ domain-containing protein</fullName>
    </recommendedName>
</protein>
<dbReference type="Pfam" id="PF05678">
    <property type="entry name" value="VQ"/>
    <property type="match status" value="1"/>
</dbReference>
<proteinExistence type="predicted"/>
<evidence type="ECO:0000259" key="2">
    <source>
        <dbReference type="Pfam" id="PF05678"/>
    </source>
</evidence>
<feature type="domain" description="VQ" evidence="2">
    <location>
        <begin position="95"/>
        <end position="121"/>
    </location>
</feature>
<dbReference type="KEGG" id="egr:104425167"/>
<sequence>MNKAMSNTPNDWMQFYQQDFLSQAAPPGRAAAAAEGVSSGGQSPSDAAAATPSSSVAAGHHPAAALGNLGPGVRLSPDGGVAKPVRRRSRASRRTPTTVMNTDTSNFRALVQQFTGGPTAPFGPGHGPGVLSFNFGLGPGQAGVGRAGGMGPSGFHLQYQVPQQPHHHHQQQLYHQQHPSQQYMLSLNSSGPGDLSLQHQRLASSRSSGGAASGSDGFGMEGVPPHQVSSRPPSSSSEDNNRGNNYMF</sequence>
<feature type="compositionally biased region" description="Low complexity" evidence="1">
    <location>
        <begin position="26"/>
        <end position="58"/>
    </location>
</feature>
<dbReference type="InParanoid" id="A0A059A0D3"/>
<dbReference type="PANTHER" id="PTHR33179:SF29">
    <property type="entry name" value="OS06G0666400 PROTEIN"/>
    <property type="match status" value="1"/>
</dbReference>